<evidence type="ECO:0000256" key="2">
    <source>
        <dbReference type="ARBA" id="ARBA00012701"/>
    </source>
</evidence>
<keyword evidence="3" id="KW-0808">Transferase</keyword>
<name>A0AAD9Q1E2_ACRCE</name>
<dbReference type="AlphaFoldDB" id="A0AAD9Q1E2"/>
<dbReference type="SUPFAM" id="SSF54001">
    <property type="entry name" value="Cysteine proteinases"/>
    <property type="match status" value="2"/>
</dbReference>
<evidence type="ECO:0000313" key="5">
    <source>
        <dbReference type="Proteomes" id="UP001249851"/>
    </source>
</evidence>
<dbReference type="EC" id="2.3.1.5" evidence="2"/>
<proteinExistence type="inferred from homology"/>
<keyword evidence="3" id="KW-0012">Acyltransferase</keyword>
<dbReference type="GO" id="GO:0004060">
    <property type="term" value="F:arylamine N-acetyltransferase activity"/>
    <property type="evidence" value="ECO:0007669"/>
    <property type="project" value="UniProtKB-EC"/>
</dbReference>
<dbReference type="Gene3D" id="3.30.2140.20">
    <property type="match status" value="2"/>
</dbReference>
<dbReference type="PANTHER" id="PTHR11786:SF0">
    <property type="entry name" value="ARYLAMINE N-ACETYLTRANSFERASE 4-RELATED"/>
    <property type="match status" value="1"/>
</dbReference>
<evidence type="ECO:0000256" key="3">
    <source>
        <dbReference type="RuleBase" id="RU003452"/>
    </source>
</evidence>
<organism evidence="4 5">
    <name type="scientific">Acropora cervicornis</name>
    <name type="common">Staghorn coral</name>
    <dbReference type="NCBI Taxonomy" id="6130"/>
    <lineage>
        <taxon>Eukaryota</taxon>
        <taxon>Metazoa</taxon>
        <taxon>Cnidaria</taxon>
        <taxon>Anthozoa</taxon>
        <taxon>Hexacorallia</taxon>
        <taxon>Scleractinia</taxon>
        <taxon>Astrocoeniina</taxon>
        <taxon>Acroporidae</taxon>
        <taxon>Acropora</taxon>
    </lineage>
</organism>
<dbReference type="Proteomes" id="UP001249851">
    <property type="component" value="Unassembled WGS sequence"/>
</dbReference>
<dbReference type="PANTHER" id="PTHR11786">
    <property type="entry name" value="N-HYDROXYARYLAMINE O-ACETYLTRANSFERASE"/>
    <property type="match status" value="1"/>
</dbReference>
<evidence type="ECO:0000313" key="4">
    <source>
        <dbReference type="EMBL" id="KAK2552565.1"/>
    </source>
</evidence>
<dbReference type="EMBL" id="JARQWQ010000085">
    <property type="protein sequence ID" value="KAK2552565.1"/>
    <property type="molecule type" value="Genomic_DNA"/>
</dbReference>
<dbReference type="InterPro" id="IPR038765">
    <property type="entry name" value="Papain-like_cys_pep_sf"/>
</dbReference>
<protein>
    <recommendedName>
        <fullName evidence="2">arylamine N-acetyltransferase</fullName>
        <ecNumber evidence="2">2.3.1.5</ecNumber>
    </recommendedName>
</protein>
<comment type="caution">
    <text evidence="4">The sequence shown here is derived from an EMBL/GenBank/DDBJ whole genome shotgun (WGS) entry which is preliminary data.</text>
</comment>
<keyword evidence="5" id="KW-1185">Reference proteome</keyword>
<dbReference type="Pfam" id="PF00797">
    <property type="entry name" value="Acetyltransf_2"/>
    <property type="match status" value="2"/>
</dbReference>
<reference evidence="4" key="2">
    <citation type="journal article" date="2023" name="Science">
        <title>Genomic signatures of disease resistance in endangered staghorn corals.</title>
        <authorList>
            <person name="Vollmer S.V."/>
            <person name="Selwyn J.D."/>
            <person name="Despard B.A."/>
            <person name="Roesel C.L."/>
        </authorList>
    </citation>
    <scope>NUCLEOTIDE SEQUENCE</scope>
    <source>
        <strain evidence="4">K2</strain>
    </source>
</reference>
<evidence type="ECO:0000256" key="1">
    <source>
        <dbReference type="ARBA" id="ARBA00006547"/>
    </source>
</evidence>
<comment type="similarity">
    <text evidence="1 3">Belongs to the arylamine N-acetyltransferase family.</text>
</comment>
<accession>A0AAD9Q1E2</accession>
<reference evidence="4" key="1">
    <citation type="journal article" date="2023" name="G3 (Bethesda)">
        <title>Whole genome assembly and annotation of the endangered Caribbean coral Acropora cervicornis.</title>
        <authorList>
            <person name="Selwyn J.D."/>
            <person name="Vollmer S.V."/>
        </authorList>
    </citation>
    <scope>NUCLEOTIDE SEQUENCE</scope>
    <source>
        <strain evidence="4">K2</strain>
    </source>
</reference>
<dbReference type="InterPro" id="IPR053710">
    <property type="entry name" value="Arylamine_NAT_domain_sf"/>
</dbReference>
<sequence>MAKEQFFSPSDSTWACRYRFDLIPRKTEDYLEMLEYHQTDLRSPFTHDRICTIAKPWGRVTLSGNKLVTSRYIGDDKVKKESLEIVGGEEEVVKELEQKMGIRREACLYPGYLARIHYTGPMEPTTDVLFNLHRCHIQTVPFENLSVYGKEKITLSKEWLFDKIVRRHRGGFCYELNTLFSSLLDYIGFKVKKHAASVIRKTGIFGPPFDHLITIVDVEDGLWLSDVGFGDSFWMPLRFTGSPEHQEQPSGIYRVRKDGDCYFYEEKIKIVVDEFGREEMEKDEFFPPSDSSWGSRYRFDLIPRKTEDYLEMLEYHQTDLSSPLTQDRLCTVAKLWGRVTLSGNKLVTSRFIGDNKVKKESLEIVGGEEEVVKELEQKMGIRREACLYPVGSLFHGLCWDTVILIYLNLWSLTVISD</sequence>
<gene>
    <name evidence="4" type="ORF">P5673_026211</name>
</gene>
<dbReference type="PRINTS" id="PR01543">
    <property type="entry name" value="ANATRNSFRASE"/>
</dbReference>
<dbReference type="InterPro" id="IPR001447">
    <property type="entry name" value="Arylamine_N-AcTrfase"/>
</dbReference>